<accession>A0A518KCQ7</accession>
<evidence type="ECO:0000256" key="1">
    <source>
        <dbReference type="SAM" id="MobiDB-lite"/>
    </source>
</evidence>
<dbReference type="RefSeq" id="WP_145115041.1">
    <property type="nucleotide sequence ID" value="NZ_CP036349.1"/>
</dbReference>
<gene>
    <name evidence="2" type="ORF">Spa11_37990</name>
</gene>
<evidence type="ECO:0000313" key="2">
    <source>
        <dbReference type="EMBL" id="QDV75580.1"/>
    </source>
</evidence>
<dbReference type="Proteomes" id="UP000316426">
    <property type="component" value="Chromosome"/>
</dbReference>
<dbReference type="AlphaFoldDB" id="A0A518KCQ7"/>
<feature type="region of interest" description="Disordered" evidence="1">
    <location>
        <begin position="69"/>
        <end position="88"/>
    </location>
</feature>
<keyword evidence="3" id="KW-1185">Reference proteome</keyword>
<sequence length="143" mass="16108">MRYHVGAKGFARQDVRLVPKSEPHVVTLNGPLVVEGVATDRATGEPIAEFQAMPVIVFGPNFYSTRYEDTGQGADGQYELPLKGSGDPESRYRVRFEAEGYRTVVSESSYGPQDGRVTLNIALEPARPRRRCGRQVRRRRDRR</sequence>
<reference evidence="2 3" key="1">
    <citation type="submission" date="2019-02" db="EMBL/GenBank/DDBJ databases">
        <title>Deep-cultivation of Planctomycetes and their phenomic and genomic characterization uncovers novel biology.</title>
        <authorList>
            <person name="Wiegand S."/>
            <person name="Jogler M."/>
            <person name="Boedeker C."/>
            <person name="Pinto D."/>
            <person name="Vollmers J."/>
            <person name="Rivas-Marin E."/>
            <person name="Kohn T."/>
            <person name="Peeters S.H."/>
            <person name="Heuer A."/>
            <person name="Rast P."/>
            <person name="Oberbeckmann S."/>
            <person name="Bunk B."/>
            <person name="Jeske O."/>
            <person name="Meyerdierks A."/>
            <person name="Storesund J.E."/>
            <person name="Kallscheuer N."/>
            <person name="Luecker S."/>
            <person name="Lage O.M."/>
            <person name="Pohl T."/>
            <person name="Merkel B.J."/>
            <person name="Hornburger P."/>
            <person name="Mueller R.-W."/>
            <person name="Bruemmer F."/>
            <person name="Labrenz M."/>
            <person name="Spormann A.M."/>
            <person name="Op den Camp H."/>
            <person name="Overmann J."/>
            <person name="Amann R."/>
            <person name="Jetten M.S.M."/>
            <person name="Mascher T."/>
            <person name="Medema M.H."/>
            <person name="Devos D.P."/>
            <person name="Kaster A.-K."/>
            <person name="Ovreas L."/>
            <person name="Rohde M."/>
            <person name="Galperin M.Y."/>
            <person name="Jogler C."/>
        </authorList>
    </citation>
    <scope>NUCLEOTIDE SEQUENCE [LARGE SCALE GENOMIC DNA]</scope>
    <source>
        <strain evidence="2 3">Spa11</strain>
    </source>
</reference>
<protein>
    <recommendedName>
        <fullName evidence="4">Carboxypeptidase regulatory-like domain-containing protein</fullName>
    </recommendedName>
</protein>
<dbReference type="EMBL" id="CP036349">
    <property type="protein sequence ID" value="QDV75580.1"/>
    <property type="molecule type" value="Genomic_DNA"/>
</dbReference>
<dbReference type="KEGG" id="bmei:Spa11_37990"/>
<name>A0A518KCQ7_9BACT</name>
<dbReference type="Gene3D" id="2.60.40.1120">
    <property type="entry name" value="Carboxypeptidase-like, regulatory domain"/>
    <property type="match status" value="1"/>
</dbReference>
<evidence type="ECO:0008006" key="4">
    <source>
        <dbReference type="Google" id="ProtNLM"/>
    </source>
</evidence>
<proteinExistence type="predicted"/>
<evidence type="ECO:0000313" key="3">
    <source>
        <dbReference type="Proteomes" id="UP000316426"/>
    </source>
</evidence>
<organism evidence="2 3">
    <name type="scientific">Botrimarina mediterranea</name>
    <dbReference type="NCBI Taxonomy" id="2528022"/>
    <lineage>
        <taxon>Bacteria</taxon>
        <taxon>Pseudomonadati</taxon>
        <taxon>Planctomycetota</taxon>
        <taxon>Planctomycetia</taxon>
        <taxon>Pirellulales</taxon>
        <taxon>Lacipirellulaceae</taxon>
        <taxon>Botrimarina</taxon>
    </lineage>
</organism>